<dbReference type="AlphaFoldDB" id="A0AA38PF75"/>
<reference evidence="1" key="1">
    <citation type="submission" date="2022-08" db="EMBL/GenBank/DDBJ databases">
        <authorList>
            <consortium name="DOE Joint Genome Institute"/>
            <person name="Min B."/>
            <person name="Riley R."/>
            <person name="Sierra-Patev S."/>
            <person name="Naranjo-Ortiz M."/>
            <person name="Looney B."/>
            <person name="Konkel Z."/>
            <person name="Slot J.C."/>
            <person name="Sakamoto Y."/>
            <person name="Steenwyk J.L."/>
            <person name="Rokas A."/>
            <person name="Carro J."/>
            <person name="Camarero S."/>
            <person name="Ferreira P."/>
            <person name="Molpeceres G."/>
            <person name="Ruiz-Duenas F.J."/>
            <person name="Serrano A."/>
            <person name="Henrissat B."/>
            <person name="Drula E."/>
            <person name="Hughes K.W."/>
            <person name="Mata J.L."/>
            <person name="Ishikawa N.K."/>
            <person name="Vargas-Isla R."/>
            <person name="Ushijima S."/>
            <person name="Smith C.A."/>
            <person name="Ahrendt S."/>
            <person name="Andreopoulos W."/>
            <person name="He G."/>
            <person name="Labutti K."/>
            <person name="Lipzen A."/>
            <person name="Ng V."/>
            <person name="Sandor L."/>
            <person name="Barry K."/>
            <person name="Martinez A.T."/>
            <person name="Xiao Y."/>
            <person name="Gibbons J.G."/>
            <person name="Terashima K."/>
            <person name="Hibbett D.S."/>
            <person name="Grigoriev I.V."/>
        </authorList>
    </citation>
    <scope>NUCLEOTIDE SEQUENCE</scope>
    <source>
        <strain evidence="1">TFB9207</strain>
    </source>
</reference>
<comment type="caution">
    <text evidence="1">The sequence shown here is derived from an EMBL/GenBank/DDBJ whole genome shotgun (WGS) entry which is preliminary data.</text>
</comment>
<organism evidence="1 2">
    <name type="scientific">Lentinula raphanica</name>
    <dbReference type="NCBI Taxonomy" id="153919"/>
    <lineage>
        <taxon>Eukaryota</taxon>
        <taxon>Fungi</taxon>
        <taxon>Dikarya</taxon>
        <taxon>Basidiomycota</taxon>
        <taxon>Agaricomycotina</taxon>
        <taxon>Agaricomycetes</taxon>
        <taxon>Agaricomycetidae</taxon>
        <taxon>Agaricales</taxon>
        <taxon>Marasmiineae</taxon>
        <taxon>Omphalotaceae</taxon>
        <taxon>Lentinula</taxon>
    </lineage>
</organism>
<feature type="non-terminal residue" evidence="1">
    <location>
        <position position="93"/>
    </location>
</feature>
<accession>A0AA38PF75</accession>
<dbReference type="Proteomes" id="UP001163846">
    <property type="component" value="Unassembled WGS sequence"/>
</dbReference>
<sequence length="93" mass="10280">KRVLILSVIGNSSNQNFNSLQSFIGLFLESKQAPEIVMELTAHMGVSVSTGSLRNMVSSLNKQAKFRLKTIPKSNIIYDNVDVDFHKGQPTAE</sequence>
<evidence type="ECO:0000313" key="1">
    <source>
        <dbReference type="EMBL" id="KAJ3841789.1"/>
    </source>
</evidence>
<gene>
    <name evidence="1" type="ORF">F5878DRAFT_515874</name>
</gene>
<feature type="non-terminal residue" evidence="1">
    <location>
        <position position="1"/>
    </location>
</feature>
<keyword evidence="2" id="KW-1185">Reference proteome</keyword>
<dbReference type="EMBL" id="MU806027">
    <property type="protein sequence ID" value="KAJ3841789.1"/>
    <property type="molecule type" value="Genomic_DNA"/>
</dbReference>
<name>A0AA38PF75_9AGAR</name>
<evidence type="ECO:0000313" key="2">
    <source>
        <dbReference type="Proteomes" id="UP001163846"/>
    </source>
</evidence>
<protein>
    <submittedName>
        <fullName evidence="1">Uncharacterized protein</fullName>
    </submittedName>
</protein>
<proteinExistence type="predicted"/>